<sequence>MDLWSSASFANGHPVHQYHWLQENAPVYWHDEPGGAGFWAVTTAGLVKEASVRPQIFSNRFGMTMYDVSETELSAIQHMMMFMDPPRHTQYRKLVSSEFTPRSAARWASLIDRLADEIIDQVCEAGECELMSQVAGLLPSYLVAELLGVPRRDGIRLYELTEVMHSAQDAVSDEQRAAAREEMLQFGTDLRARKVRQPDESLASRLVHAEVDGHRLDDLDFNLFILLLVNAGGDTVRNLVGGAMLTLFEHPDAKSRLIADIAGLMPRAVEEFLRYQSPVVFMRRTALQDTRLGAVNIAAGEKVLLYFGAANRDPAVFADPDDFIVDRHPNPHMGFGAGGPHFCLGAHFARLEISAMMSRLLTRLPNLELVGEPTWLASNFISGPTEVNLRFTPSLKGVRY</sequence>
<evidence type="ECO:0000256" key="7">
    <source>
        <dbReference type="ARBA" id="ARBA00023033"/>
    </source>
</evidence>
<evidence type="ECO:0000256" key="6">
    <source>
        <dbReference type="ARBA" id="ARBA00023004"/>
    </source>
</evidence>
<dbReference type="InterPro" id="IPR002397">
    <property type="entry name" value="Cyt_P450_B"/>
</dbReference>
<evidence type="ECO:0000313" key="9">
    <source>
        <dbReference type="Proteomes" id="UP000192441"/>
    </source>
</evidence>
<dbReference type="GO" id="GO:0005506">
    <property type="term" value="F:iron ion binding"/>
    <property type="evidence" value="ECO:0007669"/>
    <property type="project" value="InterPro"/>
</dbReference>
<dbReference type="EMBL" id="MVHM01000002">
    <property type="protein sequence ID" value="ORA40462.1"/>
    <property type="molecule type" value="Genomic_DNA"/>
</dbReference>
<keyword evidence="7" id="KW-0503">Monooxygenase</keyword>
<evidence type="ECO:0000313" key="8">
    <source>
        <dbReference type="EMBL" id="ORA40462.1"/>
    </source>
</evidence>
<dbReference type="Gene3D" id="1.10.630.10">
    <property type="entry name" value="Cytochrome P450"/>
    <property type="match status" value="1"/>
</dbReference>
<evidence type="ECO:0008006" key="10">
    <source>
        <dbReference type="Google" id="ProtNLM"/>
    </source>
</evidence>
<comment type="caution">
    <text evidence="8">The sequence shown here is derived from an EMBL/GenBank/DDBJ whole genome shotgun (WGS) entry which is preliminary data.</text>
</comment>
<dbReference type="Proteomes" id="UP000192441">
    <property type="component" value="Unassembled WGS sequence"/>
</dbReference>
<gene>
    <name evidence="8" type="ORF">BST20_07060</name>
</gene>
<comment type="similarity">
    <text evidence="2">Belongs to the cytochrome P450 family.</text>
</comment>
<dbReference type="SUPFAM" id="SSF48264">
    <property type="entry name" value="Cytochrome P450"/>
    <property type="match status" value="1"/>
</dbReference>
<dbReference type="FunFam" id="1.10.630.10:FF:000018">
    <property type="entry name" value="Cytochrome P450 monooxygenase"/>
    <property type="match status" value="1"/>
</dbReference>
<reference evidence="8 9" key="1">
    <citation type="submission" date="2016-12" db="EMBL/GenBank/DDBJ databases">
        <title>The new phylogeny of genus Mycobacterium.</title>
        <authorList>
            <person name="Tortoli E."/>
            <person name="Trovato A."/>
            <person name="Cirillo D.M."/>
        </authorList>
    </citation>
    <scope>NUCLEOTIDE SEQUENCE [LARGE SCALE GENOMIC DNA]</scope>
    <source>
        <strain evidence="8 9">DSM 44624</strain>
    </source>
</reference>
<proteinExistence type="inferred from homology"/>
<comment type="cofactor">
    <cofactor evidence="1">
        <name>heme</name>
        <dbReference type="ChEBI" id="CHEBI:30413"/>
    </cofactor>
</comment>
<evidence type="ECO:0000256" key="2">
    <source>
        <dbReference type="ARBA" id="ARBA00010617"/>
    </source>
</evidence>
<accession>A0AA91LZD4</accession>
<dbReference type="GO" id="GO:0036199">
    <property type="term" value="F:cholest-4-en-3-one 26-monooxygenase activity"/>
    <property type="evidence" value="ECO:0007669"/>
    <property type="project" value="TreeGrafter"/>
</dbReference>
<dbReference type="InterPro" id="IPR036396">
    <property type="entry name" value="Cyt_P450_sf"/>
</dbReference>
<evidence type="ECO:0000256" key="5">
    <source>
        <dbReference type="ARBA" id="ARBA00023002"/>
    </source>
</evidence>
<evidence type="ECO:0000256" key="1">
    <source>
        <dbReference type="ARBA" id="ARBA00001971"/>
    </source>
</evidence>
<evidence type="ECO:0000256" key="4">
    <source>
        <dbReference type="ARBA" id="ARBA00022723"/>
    </source>
</evidence>
<dbReference type="GO" id="GO:0008395">
    <property type="term" value="F:steroid hydroxylase activity"/>
    <property type="evidence" value="ECO:0007669"/>
    <property type="project" value="TreeGrafter"/>
</dbReference>
<dbReference type="AlphaFoldDB" id="A0AA91LZD4"/>
<evidence type="ECO:0000256" key="3">
    <source>
        <dbReference type="ARBA" id="ARBA00022617"/>
    </source>
</evidence>
<keyword evidence="4" id="KW-0479">Metal-binding</keyword>
<organism evidence="8 9">
    <name type="scientific">Mycobacterium branderi</name>
    <dbReference type="NCBI Taxonomy" id="43348"/>
    <lineage>
        <taxon>Bacteria</taxon>
        <taxon>Bacillati</taxon>
        <taxon>Actinomycetota</taxon>
        <taxon>Actinomycetes</taxon>
        <taxon>Mycobacteriales</taxon>
        <taxon>Mycobacteriaceae</taxon>
        <taxon>Mycobacterium</taxon>
    </lineage>
</organism>
<dbReference type="Pfam" id="PF00067">
    <property type="entry name" value="p450"/>
    <property type="match status" value="1"/>
</dbReference>
<dbReference type="PRINTS" id="PR00359">
    <property type="entry name" value="BP450"/>
</dbReference>
<keyword evidence="5" id="KW-0560">Oxidoreductase</keyword>
<dbReference type="GO" id="GO:0006707">
    <property type="term" value="P:cholesterol catabolic process"/>
    <property type="evidence" value="ECO:0007669"/>
    <property type="project" value="TreeGrafter"/>
</dbReference>
<name>A0AA91LZD4_9MYCO</name>
<protein>
    <recommendedName>
        <fullName evidence="10">Cytochrome P450</fullName>
    </recommendedName>
</protein>
<dbReference type="InterPro" id="IPR001128">
    <property type="entry name" value="Cyt_P450"/>
</dbReference>
<dbReference type="CDD" id="cd11033">
    <property type="entry name" value="CYP142-like"/>
    <property type="match status" value="1"/>
</dbReference>
<keyword evidence="3" id="KW-0349">Heme</keyword>
<dbReference type="PANTHER" id="PTHR46696">
    <property type="entry name" value="P450, PUTATIVE (EUROFUNG)-RELATED"/>
    <property type="match status" value="1"/>
</dbReference>
<dbReference type="GO" id="GO:0020037">
    <property type="term" value="F:heme binding"/>
    <property type="evidence" value="ECO:0007669"/>
    <property type="project" value="InterPro"/>
</dbReference>
<keyword evidence="6" id="KW-0408">Iron</keyword>
<dbReference type="PANTHER" id="PTHR46696:SF4">
    <property type="entry name" value="BIOTIN BIOSYNTHESIS CYTOCHROME P450"/>
    <property type="match status" value="1"/>
</dbReference>